<dbReference type="InterPro" id="IPR037789">
    <property type="entry name" value="FIP_classI"/>
</dbReference>
<feature type="non-terminal residue" evidence="8">
    <location>
        <position position="1"/>
    </location>
</feature>
<feature type="compositionally biased region" description="Polar residues" evidence="6">
    <location>
        <begin position="61"/>
        <end position="78"/>
    </location>
</feature>
<feature type="compositionally biased region" description="Low complexity" evidence="6">
    <location>
        <begin position="994"/>
        <end position="1018"/>
    </location>
</feature>
<evidence type="ECO:0000256" key="6">
    <source>
        <dbReference type="SAM" id="MobiDB-lite"/>
    </source>
</evidence>
<feature type="region of interest" description="Disordered" evidence="6">
    <location>
        <begin position="331"/>
        <end position="429"/>
    </location>
</feature>
<dbReference type="PROSITE" id="PS51511">
    <property type="entry name" value="FIP_RBD"/>
    <property type="match status" value="1"/>
</dbReference>
<feature type="compositionally biased region" description="Polar residues" evidence="6">
    <location>
        <begin position="262"/>
        <end position="275"/>
    </location>
</feature>
<dbReference type="AlphaFoldDB" id="A0A7K9XKL8"/>
<reference evidence="8 9" key="1">
    <citation type="submission" date="2019-09" db="EMBL/GenBank/DDBJ databases">
        <title>Bird 10,000 Genomes (B10K) Project - Family phase.</title>
        <authorList>
            <person name="Zhang G."/>
        </authorList>
    </citation>
    <scope>NUCLEOTIDE SEQUENCE [LARGE SCALE GENOMIC DNA]</scope>
    <source>
        <strain evidence="8">B10K-DU-001-60</strain>
        <tissue evidence="8">Muscle</tissue>
    </source>
</reference>
<evidence type="ECO:0000313" key="9">
    <source>
        <dbReference type="Proteomes" id="UP000587472"/>
    </source>
</evidence>
<feature type="compositionally biased region" description="Basic and acidic residues" evidence="6">
    <location>
        <begin position="611"/>
        <end position="620"/>
    </location>
</feature>
<dbReference type="GO" id="GO:0031267">
    <property type="term" value="F:small GTPase binding"/>
    <property type="evidence" value="ECO:0007669"/>
    <property type="project" value="InterPro"/>
</dbReference>
<feature type="compositionally biased region" description="Polar residues" evidence="6">
    <location>
        <begin position="173"/>
        <end position="185"/>
    </location>
</feature>
<feature type="compositionally biased region" description="Polar residues" evidence="6">
    <location>
        <begin position="956"/>
        <end position="968"/>
    </location>
</feature>
<feature type="region of interest" description="Disordered" evidence="6">
    <location>
        <begin position="716"/>
        <end position="823"/>
    </location>
</feature>
<evidence type="ECO:0000256" key="4">
    <source>
        <dbReference type="ARBA" id="ARBA00022753"/>
    </source>
</evidence>
<feature type="region of interest" description="Disordered" evidence="6">
    <location>
        <begin position="591"/>
        <end position="698"/>
    </location>
</feature>
<gene>
    <name evidence="8" type="primary">Rab11fip1</name>
    <name evidence="8" type="ORF">PSOCRE_R00422</name>
</gene>
<feature type="compositionally biased region" description="Low complexity" evidence="6">
    <location>
        <begin position="910"/>
        <end position="920"/>
    </location>
</feature>
<protein>
    <submittedName>
        <fullName evidence="8">RFIP1 protein</fullName>
    </submittedName>
</protein>
<keyword evidence="4" id="KW-0967">Endosome</keyword>
<feature type="compositionally biased region" description="Basic and acidic residues" evidence="6">
    <location>
        <begin position="970"/>
        <end position="992"/>
    </location>
</feature>
<feature type="compositionally biased region" description="Low complexity" evidence="6">
    <location>
        <begin position="621"/>
        <end position="630"/>
    </location>
</feature>
<dbReference type="Gene3D" id="1.20.5.2440">
    <property type="match status" value="1"/>
</dbReference>
<dbReference type="PANTHER" id="PTHR15746">
    <property type="entry name" value="RAB11-RELATED"/>
    <property type="match status" value="1"/>
</dbReference>
<name>A0A7K9XKL8_9GRUI</name>
<proteinExistence type="predicted"/>
<evidence type="ECO:0000256" key="3">
    <source>
        <dbReference type="ARBA" id="ARBA00022553"/>
    </source>
</evidence>
<keyword evidence="2" id="KW-0813">Transport</keyword>
<evidence type="ECO:0000256" key="5">
    <source>
        <dbReference type="ARBA" id="ARBA00022927"/>
    </source>
</evidence>
<dbReference type="InterPro" id="IPR019018">
    <property type="entry name" value="Rab-bd_FIP-RBD"/>
</dbReference>
<dbReference type="EMBL" id="VWZZ01005488">
    <property type="protein sequence ID" value="NXI98025.1"/>
    <property type="molecule type" value="Genomic_DNA"/>
</dbReference>
<feature type="compositionally biased region" description="Basic and acidic residues" evidence="6">
    <location>
        <begin position="331"/>
        <end position="361"/>
    </location>
</feature>
<keyword evidence="3" id="KW-0597">Phosphoprotein</keyword>
<dbReference type="GO" id="GO:0015031">
    <property type="term" value="P:protein transport"/>
    <property type="evidence" value="ECO:0007669"/>
    <property type="project" value="UniProtKB-KW"/>
</dbReference>
<dbReference type="Pfam" id="PF09457">
    <property type="entry name" value="RBD-FIP"/>
    <property type="match status" value="1"/>
</dbReference>
<feature type="compositionally biased region" description="Basic and acidic residues" evidence="6">
    <location>
        <begin position="1019"/>
        <end position="1042"/>
    </location>
</feature>
<comment type="caution">
    <text evidence="8">The sequence shown here is derived from an EMBL/GenBank/DDBJ whole genome shotgun (WGS) entry which is preliminary data.</text>
</comment>
<feature type="compositionally biased region" description="Polar residues" evidence="6">
    <location>
        <begin position="525"/>
        <end position="552"/>
    </location>
</feature>
<dbReference type="SUPFAM" id="SSF144270">
    <property type="entry name" value="Eferin C-derminal domain-like"/>
    <property type="match status" value="1"/>
</dbReference>
<feature type="compositionally biased region" description="Polar residues" evidence="6">
    <location>
        <begin position="656"/>
        <end position="666"/>
    </location>
</feature>
<dbReference type="FunFam" id="1.20.5.2440:FF:000002">
    <property type="entry name" value="rab11 family-interacting protein 2 isoform X1"/>
    <property type="match status" value="1"/>
</dbReference>
<feature type="compositionally biased region" description="Polar residues" evidence="6">
    <location>
        <begin position="1051"/>
        <end position="1067"/>
    </location>
</feature>
<dbReference type="Proteomes" id="UP000587472">
    <property type="component" value="Unassembled WGS sequence"/>
</dbReference>
<dbReference type="GO" id="GO:0045055">
    <property type="term" value="P:regulated exocytosis"/>
    <property type="evidence" value="ECO:0007669"/>
    <property type="project" value="TreeGrafter"/>
</dbReference>
<dbReference type="PANTHER" id="PTHR15746:SF22">
    <property type="entry name" value="RAB11 FAMILY-INTERACTING PROTEIN 1"/>
    <property type="match status" value="1"/>
</dbReference>
<keyword evidence="5" id="KW-0653">Protein transport</keyword>
<sequence length="1180" mass="126757">CRWYKLRSKPGKKEKERGEIEVDIQFMRSNMTASMFDLSMKDKSRSPFGKLKDKLKGKRSSGLSDTASAIIPSTTHSPADSEDESVEKEKKKSKFKTLFSKPGLQKTSLSQSMSVLPTQQPITERVRLRPSDFQSQWDDEESETSPTSEKAFGSALEEKSCPSPVFKPRKTATLDSRQLNQVTTSHTKKEGLSLFSGLKSKNDPVSKSSLCINGSHVYMEEPTTKDNTPASSPSPHNFRRKQHFASEENLYSRSKGPEETGRTSPSHAFSGSASLETFKSMTLPSYKLLSSEEYPETSIPPTVEVIKETKKTDHKKSVLLSLVTGKKDAVKTVDAENFPDRTLQDEENKVPEEKSKQEAKGLELPADVSRGNPSDDSHRAEDVFANKQPLNPFEEEWKPEKAAAPAKTKAVKPRLGVPSEEETKATLPTLAPDSLPAFLSVHRISSDNNPFISKTGQKVPDSENVASSPASLTPPFAAELSKGKNPFTPEWGRASAAPDPEAIACFPSSHRPAASVSKMPLPGQVSGSGNNPFASEWGQSSWDQHPESSATRASRGLSRPAPSLPSDCRFKDNNPFVSKLGWEADAPGFKAVASSSPSCLPCDEDCSSAEHPAELKHSGHDASASSSDAALTGGVRAVSNPLGALSNNPGVAPKKQCNSPQLQVEASLQRKIGAEQPPSPESKPNEKQEVCGEKTQEECAPTLEPQATLLDKNDSFSQVGSAEPSLGGCTLSPREASVGGTGGEVLDTPKPAPRLSLTPKKCPPVSQAAELSVDVPSSGNGVRSAPGLPVPNDKASDAGGCFPQSGSLETVTPPVMLRGDNNNRHLKSEGDDYLFDCLTNLKSAIPIPGDRGSKVASLPVIPEGGSDDELLGDCQESRGVIAGDKNVLETGKQSLGLMPLHEELKEHSDSSAAAPVTPAALGGGGGGSAPGACKLSKPLMLQARVDVHSVNNQVADSDLGMTSHSGEPNSHFEKQELKMSADVEERAERDFFEPSVSSSSLSSPSQPYSSSRSLPSDTPSRRAESPKKPTAEGFADKAENSGKKKLLQAWVSPSETFPSQTQQSGETVSPKHRLHPVKPMNATANKSQSKSLNVISTMNEKLLEVNVKKYDPSDPAYAYAQLTHDELIQLVLKQKDTITKKDLQVRELEDYIDNLLVRVMEETPNILRVSPSGNKKAGKM</sequence>
<feature type="compositionally biased region" description="Polar residues" evidence="6">
    <location>
        <begin position="105"/>
        <end position="122"/>
    </location>
</feature>
<feature type="region of interest" description="Disordered" evidence="6">
    <location>
        <begin position="451"/>
        <end position="570"/>
    </location>
</feature>
<feature type="region of interest" description="Disordered" evidence="6">
    <location>
        <begin position="898"/>
        <end position="934"/>
    </location>
</feature>
<dbReference type="GO" id="GO:0005768">
    <property type="term" value="C:endosome"/>
    <property type="evidence" value="ECO:0007669"/>
    <property type="project" value="UniProtKB-SubCell"/>
</dbReference>
<evidence type="ECO:0000256" key="2">
    <source>
        <dbReference type="ARBA" id="ARBA00022448"/>
    </source>
</evidence>
<accession>A0A7K9XKL8</accession>
<feature type="domain" description="FIP-RBD" evidence="7">
    <location>
        <begin position="1108"/>
        <end position="1170"/>
    </location>
</feature>
<feature type="region of interest" description="Disordered" evidence="6">
    <location>
        <begin position="40"/>
        <end position="275"/>
    </location>
</feature>
<feature type="compositionally biased region" description="Basic and acidic residues" evidence="6">
    <location>
        <begin position="40"/>
        <end position="54"/>
    </location>
</feature>
<keyword evidence="9" id="KW-1185">Reference proteome</keyword>
<feature type="non-terminal residue" evidence="8">
    <location>
        <position position="1180"/>
    </location>
</feature>
<comment type="subcellular location">
    <subcellularLocation>
        <location evidence="1">Endosome</location>
    </subcellularLocation>
</comment>
<organism evidence="8 9">
    <name type="scientific">Psophia crepitans</name>
    <name type="common">common trumpeter</name>
    <dbReference type="NCBI Taxonomy" id="54359"/>
    <lineage>
        <taxon>Eukaryota</taxon>
        <taxon>Metazoa</taxon>
        <taxon>Chordata</taxon>
        <taxon>Craniata</taxon>
        <taxon>Vertebrata</taxon>
        <taxon>Euteleostomi</taxon>
        <taxon>Archelosauria</taxon>
        <taxon>Archosauria</taxon>
        <taxon>Dinosauria</taxon>
        <taxon>Saurischia</taxon>
        <taxon>Theropoda</taxon>
        <taxon>Coelurosauria</taxon>
        <taxon>Aves</taxon>
        <taxon>Neognathae</taxon>
        <taxon>Neoaves</taxon>
        <taxon>Gruiformes</taxon>
        <taxon>Psophiidae</taxon>
        <taxon>Psophia</taxon>
    </lineage>
</organism>
<feature type="compositionally biased region" description="Polar residues" evidence="6">
    <location>
        <begin position="203"/>
        <end position="212"/>
    </location>
</feature>
<evidence type="ECO:0000313" key="8">
    <source>
        <dbReference type="EMBL" id="NXI98025.1"/>
    </source>
</evidence>
<feature type="region of interest" description="Disordered" evidence="6">
    <location>
        <begin position="956"/>
        <end position="1090"/>
    </location>
</feature>
<feature type="compositionally biased region" description="Polar residues" evidence="6">
    <location>
        <begin position="225"/>
        <end position="235"/>
    </location>
</feature>
<feature type="compositionally biased region" description="Basic and acidic residues" evidence="6">
    <location>
        <begin position="900"/>
        <end position="909"/>
    </location>
</feature>
<evidence type="ECO:0000256" key="1">
    <source>
        <dbReference type="ARBA" id="ARBA00004177"/>
    </source>
</evidence>
<evidence type="ECO:0000259" key="7">
    <source>
        <dbReference type="PROSITE" id="PS51511"/>
    </source>
</evidence>
<feature type="compositionally biased region" description="Basic and acidic residues" evidence="6">
    <location>
        <begin position="683"/>
        <end position="697"/>
    </location>
</feature>
<dbReference type="InterPro" id="IPR037245">
    <property type="entry name" value="FIP-RBD_C_sf"/>
</dbReference>
<feature type="compositionally biased region" description="Basic and acidic residues" evidence="6">
    <location>
        <begin position="373"/>
        <end position="384"/>
    </location>
</feature>